<dbReference type="EMBL" id="CCAZ020000001">
    <property type="protein sequence ID" value="CEG07180.1"/>
    <property type="molecule type" value="Genomic_DNA"/>
</dbReference>
<sequence>MVRCPTSMFICTPASRMMPARTHSVREWPLTQTSAKPIATMTMAAMVNASPCPLSARRPAMGATKAPAAPLSRKSDSTVWLNENGGCSRISGAAVQNSENAPYIMP</sequence>
<name>A0A090MHX2_AFIFE</name>
<gene>
    <name evidence="1" type="ORF">BN961_00563</name>
</gene>
<comment type="caution">
    <text evidence="1">The sequence shown here is derived from an EMBL/GenBank/DDBJ whole genome shotgun (WGS) entry which is preliminary data.</text>
</comment>
<evidence type="ECO:0000313" key="1">
    <source>
        <dbReference type="EMBL" id="CEG07180.1"/>
    </source>
</evidence>
<proteinExistence type="predicted"/>
<organism evidence="1 2">
    <name type="scientific">Afipia felis</name>
    <name type="common">Cat scratch disease bacillus</name>
    <dbReference type="NCBI Taxonomy" id="1035"/>
    <lineage>
        <taxon>Bacteria</taxon>
        <taxon>Pseudomonadati</taxon>
        <taxon>Pseudomonadota</taxon>
        <taxon>Alphaproteobacteria</taxon>
        <taxon>Hyphomicrobiales</taxon>
        <taxon>Nitrobacteraceae</taxon>
        <taxon>Afipia</taxon>
    </lineage>
</organism>
<protein>
    <submittedName>
        <fullName evidence="1">Uncharacterized protein</fullName>
    </submittedName>
</protein>
<dbReference type="AlphaFoldDB" id="A0A090MHX2"/>
<dbReference type="Proteomes" id="UP000035762">
    <property type="component" value="Unassembled WGS sequence"/>
</dbReference>
<accession>A0A090MHX2</accession>
<evidence type="ECO:0000313" key="2">
    <source>
        <dbReference type="Proteomes" id="UP000035762"/>
    </source>
</evidence>
<reference evidence="1 2" key="1">
    <citation type="journal article" date="2014" name="Genome Announc.">
        <title>Genome Sequence of Afipia felis Strain 76713, Isolated in Hospital Water Using an Amoeba Co-Culture Procedure.</title>
        <authorList>
            <person name="Benamar S."/>
            <person name="La Scola B."/>
            <person name="Croce O."/>
        </authorList>
    </citation>
    <scope>NUCLEOTIDE SEQUENCE [LARGE SCALE GENOMIC DNA]</scope>
    <source>
        <strain evidence="1 2">76713</strain>
    </source>
</reference>
<keyword evidence="2" id="KW-1185">Reference proteome</keyword>